<evidence type="ECO:0000256" key="2">
    <source>
        <dbReference type="SAM" id="SignalP"/>
    </source>
</evidence>
<protein>
    <submittedName>
        <fullName evidence="3">Tripartite tricarboxylate transporter substrate binding protein</fullName>
    </submittedName>
</protein>
<dbReference type="Gene3D" id="3.40.190.10">
    <property type="entry name" value="Periplasmic binding protein-like II"/>
    <property type="match status" value="1"/>
</dbReference>
<dbReference type="PANTHER" id="PTHR42928">
    <property type="entry name" value="TRICARBOXYLATE-BINDING PROTEIN"/>
    <property type="match status" value="1"/>
</dbReference>
<comment type="similarity">
    <text evidence="1">Belongs to the UPF0065 (bug) family.</text>
</comment>
<comment type="caution">
    <text evidence="3">The sequence shown here is derived from an EMBL/GenBank/DDBJ whole genome shotgun (WGS) entry which is preliminary data.</text>
</comment>
<dbReference type="AlphaFoldDB" id="A0A367P8X7"/>
<accession>A0A367P8X7</accession>
<gene>
    <name evidence="3" type="ORF">DDK22_34470</name>
</gene>
<name>A0A367P8X7_CUPNE</name>
<reference evidence="3 4" key="1">
    <citation type="submission" date="2018-04" db="EMBL/GenBank/DDBJ databases">
        <title>Cupriavidus necator CR12 genome sequencing and assembly.</title>
        <authorList>
            <person name="Ben Fekih I."/>
            <person name="Mazhar H.S."/>
            <person name="Bello S.K."/>
            <person name="Rensing C."/>
        </authorList>
    </citation>
    <scope>NUCLEOTIDE SEQUENCE [LARGE SCALE GENOMIC DNA]</scope>
    <source>
        <strain evidence="3 4">CR12</strain>
    </source>
</reference>
<feature type="chain" id="PRO_5016843059" evidence="2">
    <location>
        <begin position="23"/>
        <end position="321"/>
    </location>
</feature>
<proteinExistence type="inferred from homology"/>
<dbReference type="Proteomes" id="UP000253501">
    <property type="component" value="Unassembled WGS sequence"/>
</dbReference>
<organism evidence="3 4">
    <name type="scientific">Cupriavidus necator</name>
    <name type="common">Alcaligenes eutrophus</name>
    <name type="synonym">Ralstonia eutropha</name>
    <dbReference type="NCBI Taxonomy" id="106590"/>
    <lineage>
        <taxon>Bacteria</taxon>
        <taxon>Pseudomonadati</taxon>
        <taxon>Pseudomonadota</taxon>
        <taxon>Betaproteobacteria</taxon>
        <taxon>Burkholderiales</taxon>
        <taxon>Burkholderiaceae</taxon>
        <taxon>Cupriavidus</taxon>
    </lineage>
</organism>
<dbReference type="Gene3D" id="3.40.190.150">
    <property type="entry name" value="Bordetella uptake gene, domain 1"/>
    <property type="match status" value="1"/>
</dbReference>
<sequence>MHLPRLVLTILLSAAAVLPARAEYPAKPVRVLVGFPAGQTTDVIARMLGQRLTAAMGQSFFIENKPGVGAGLAAEMTARANADGYTILATSSGPLTVNPWIYPNLKYDSTRDFEPIGFLGLFPLVLVVNARSPFNSVEDLIRYARQNPGKINYASGGNGVTNHLVMEMFRHRAGIDLTHVPYKGGVAGLTDLAGGQVDVMFEVASIVQPLVRQGKLKPLAVASQKRIPTMSAVPTIGESGYPGFQADAWIGVVAPRRVPAAISDKLATEIAKIVASPDWQAAISNLGAVTVPMSRKEFGSFIASERIKWGDAVKRANVRID</sequence>
<dbReference type="InterPro" id="IPR042100">
    <property type="entry name" value="Bug_dom1"/>
</dbReference>
<feature type="signal peptide" evidence="2">
    <location>
        <begin position="1"/>
        <end position="22"/>
    </location>
</feature>
<dbReference type="SUPFAM" id="SSF53850">
    <property type="entry name" value="Periplasmic binding protein-like II"/>
    <property type="match status" value="1"/>
</dbReference>
<dbReference type="Pfam" id="PF03401">
    <property type="entry name" value="TctC"/>
    <property type="match status" value="1"/>
</dbReference>
<dbReference type="RefSeq" id="WP_114135840.1">
    <property type="nucleotide sequence ID" value="NZ_CP068434.1"/>
</dbReference>
<evidence type="ECO:0000256" key="1">
    <source>
        <dbReference type="ARBA" id="ARBA00006987"/>
    </source>
</evidence>
<evidence type="ECO:0000313" key="4">
    <source>
        <dbReference type="Proteomes" id="UP000253501"/>
    </source>
</evidence>
<dbReference type="CDD" id="cd07012">
    <property type="entry name" value="PBP2_Bug_TTT"/>
    <property type="match status" value="1"/>
</dbReference>
<dbReference type="PIRSF" id="PIRSF017082">
    <property type="entry name" value="YflP"/>
    <property type="match status" value="1"/>
</dbReference>
<dbReference type="EMBL" id="QDHA01000119">
    <property type="protein sequence ID" value="RCJ03953.1"/>
    <property type="molecule type" value="Genomic_DNA"/>
</dbReference>
<evidence type="ECO:0000313" key="3">
    <source>
        <dbReference type="EMBL" id="RCJ03953.1"/>
    </source>
</evidence>
<keyword evidence="2" id="KW-0732">Signal</keyword>
<dbReference type="PANTHER" id="PTHR42928:SF5">
    <property type="entry name" value="BLR1237 PROTEIN"/>
    <property type="match status" value="1"/>
</dbReference>
<dbReference type="InterPro" id="IPR005064">
    <property type="entry name" value="BUG"/>
</dbReference>